<comment type="caution">
    <text evidence="1">The sequence shown here is derived from an EMBL/GenBank/DDBJ whole genome shotgun (WGS) entry which is preliminary data.</text>
</comment>
<dbReference type="EMBL" id="JASCZI010241803">
    <property type="protein sequence ID" value="MED6207130.1"/>
    <property type="molecule type" value="Genomic_DNA"/>
</dbReference>
<sequence>MAGCRIHASIPKMLMSTWSDSIKVFNIYNMREFVVVDKRARVRLTQVRWCSTLIFRILNLVAEIVGKEDPRDLITQTGKETKRMAINLQDLEKAKKPHLQCIHAYKEVEMVAQCVFFYGCSFPDLHLEMVPAPPIHSSIAVSPVLQMQKDTLLPQCFLRRK</sequence>
<evidence type="ECO:0000313" key="2">
    <source>
        <dbReference type="Proteomes" id="UP001341840"/>
    </source>
</evidence>
<proteinExistence type="predicted"/>
<protein>
    <submittedName>
        <fullName evidence="1">Uncharacterized protein</fullName>
    </submittedName>
</protein>
<evidence type="ECO:0000313" key="1">
    <source>
        <dbReference type="EMBL" id="MED6207130.1"/>
    </source>
</evidence>
<organism evidence="1 2">
    <name type="scientific">Stylosanthes scabra</name>
    <dbReference type="NCBI Taxonomy" id="79078"/>
    <lineage>
        <taxon>Eukaryota</taxon>
        <taxon>Viridiplantae</taxon>
        <taxon>Streptophyta</taxon>
        <taxon>Embryophyta</taxon>
        <taxon>Tracheophyta</taxon>
        <taxon>Spermatophyta</taxon>
        <taxon>Magnoliopsida</taxon>
        <taxon>eudicotyledons</taxon>
        <taxon>Gunneridae</taxon>
        <taxon>Pentapetalae</taxon>
        <taxon>rosids</taxon>
        <taxon>fabids</taxon>
        <taxon>Fabales</taxon>
        <taxon>Fabaceae</taxon>
        <taxon>Papilionoideae</taxon>
        <taxon>50 kb inversion clade</taxon>
        <taxon>dalbergioids sensu lato</taxon>
        <taxon>Dalbergieae</taxon>
        <taxon>Pterocarpus clade</taxon>
        <taxon>Stylosanthes</taxon>
    </lineage>
</organism>
<keyword evidence="2" id="KW-1185">Reference proteome</keyword>
<dbReference type="Proteomes" id="UP001341840">
    <property type="component" value="Unassembled WGS sequence"/>
</dbReference>
<name>A0ABU6Y9P6_9FABA</name>
<reference evidence="1 2" key="1">
    <citation type="journal article" date="2023" name="Plants (Basel)">
        <title>Bridging the Gap: Combining Genomics and Transcriptomics Approaches to Understand Stylosanthes scabra, an Orphan Legume from the Brazilian Caatinga.</title>
        <authorList>
            <person name="Ferreira-Neto J.R.C."/>
            <person name="da Silva M.D."/>
            <person name="Binneck E."/>
            <person name="de Melo N.F."/>
            <person name="da Silva R.H."/>
            <person name="de Melo A.L.T.M."/>
            <person name="Pandolfi V."/>
            <person name="Bustamante F.O."/>
            <person name="Brasileiro-Vidal A.C."/>
            <person name="Benko-Iseppon A.M."/>
        </authorList>
    </citation>
    <scope>NUCLEOTIDE SEQUENCE [LARGE SCALE GENOMIC DNA]</scope>
    <source>
        <tissue evidence="1">Leaves</tissue>
    </source>
</reference>
<gene>
    <name evidence="1" type="ORF">PIB30_033046</name>
</gene>
<accession>A0ABU6Y9P6</accession>